<keyword evidence="5" id="KW-1185">Reference proteome</keyword>
<feature type="transmembrane region" description="Helical" evidence="2">
    <location>
        <begin position="160"/>
        <end position="182"/>
    </location>
</feature>
<evidence type="ECO:0000256" key="2">
    <source>
        <dbReference type="SAM" id="Phobius"/>
    </source>
</evidence>
<accession>A0ABN8NM22</accession>
<feature type="region of interest" description="Disordered" evidence="1">
    <location>
        <begin position="211"/>
        <end position="234"/>
    </location>
</feature>
<evidence type="ECO:0000256" key="1">
    <source>
        <dbReference type="SAM" id="MobiDB-lite"/>
    </source>
</evidence>
<name>A0ABN8NM22_9CNID</name>
<dbReference type="Proteomes" id="UP001159405">
    <property type="component" value="Unassembled WGS sequence"/>
</dbReference>
<keyword evidence="3" id="KW-0732">Signal</keyword>
<evidence type="ECO:0000313" key="4">
    <source>
        <dbReference type="EMBL" id="CAH3109562.1"/>
    </source>
</evidence>
<feature type="signal peptide" evidence="3">
    <location>
        <begin position="1"/>
        <end position="20"/>
    </location>
</feature>
<sequence>MGMMSLAFVLLLCAPPLISGQSKPLPSVYIQMDFKFTWKEFCLLKTYFQTKISELIVQKNGDLITLSQVHLNNFEENCPAARNNTEKASLLFYIIKSGGSYQDVDKELTIHTFEVLYYLVENKLGRLIGPLFELKIDRVEAKGADAPPMPTGFTEMERTYIALGIAVGILAIFICILIVVYYTKQHINRKRNPPKHTTGEENKGLEVIQCQPQNANKPYPVNEEAAPSAAETKF</sequence>
<gene>
    <name evidence="4" type="ORF">PLOB_00018705</name>
</gene>
<keyword evidence="2" id="KW-0812">Transmembrane</keyword>
<protein>
    <submittedName>
        <fullName evidence="4">Uncharacterized protein</fullName>
    </submittedName>
</protein>
<evidence type="ECO:0000256" key="3">
    <source>
        <dbReference type="SAM" id="SignalP"/>
    </source>
</evidence>
<evidence type="ECO:0000313" key="5">
    <source>
        <dbReference type="Proteomes" id="UP001159405"/>
    </source>
</evidence>
<organism evidence="4 5">
    <name type="scientific">Porites lobata</name>
    <dbReference type="NCBI Taxonomy" id="104759"/>
    <lineage>
        <taxon>Eukaryota</taxon>
        <taxon>Metazoa</taxon>
        <taxon>Cnidaria</taxon>
        <taxon>Anthozoa</taxon>
        <taxon>Hexacorallia</taxon>
        <taxon>Scleractinia</taxon>
        <taxon>Fungiina</taxon>
        <taxon>Poritidae</taxon>
        <taxon>Porites</taxon>
    </lineage>
</organism>
<feature type="chain" id="PRO_5046301294" evidence="3">
    <location>
        <begin position="21"/>
        <end position="234"/>
    </location>
</feature>
<keyword evidence="2" id="KW-1133">Transmembrane helix</keyword>
<dbReference type="EMBL" id="CALNXK010000022">
    <property type="protein sequence ID" value="CAH3109562.1"/>
    <property type="molecule type" value="Genomic_DNA"/>
</dbReference>
<reference evidence="4 5" key="1">
    <citation type="submission" date="2022-05" db="EMBL/GenBank/DDBJ databases">
        <authorList>
            <consortium name="Genoscope - CEA"/>
            <person name="William W."/>
        </authorList>
    </citation>
    <scope>NUCLEOTIDE SEQUENCE [LARGE SCALE GENOMIC DNA]</scope>
</reference>
<proteinExistence type="predicted"/>
<keyword evidence="2" id="KW-0472">Membrane</keyword>
<comment type="caution">
    <text evidence="4">The sequence shown here is derived from an EMBL/GenBank/DDBJ whole genome shotgun (WGS) entry which is preliminary data.</text>
</comment>